<evidence type="ECO:0000256" key="2">
    <source>
        <dbReference type="ARBA" id="ARBA00001958"/>
    </source>
</evidence>
<dbReference type="Pfam" id="PF00224">
    <property type="entry name" value="PK"/>
    <property type="match status" value="1"/>
</dbReference>
<dbReference type="InterPro" id="IPR015813">
    <property type="entry name" value="Pyrv/PenolPyrv_kinase-like_dom"/>
</dbReference>
<dbReference type="GO" id="GO:0000287">
    <property type="term" value="F:magnesium ion binding"/>
    <property type="evidence" value="ECO:0007669"/>
    <property type="project" value="InterPro"/>
</dbReference>
<dbReference type="InterPro" id="IPR040442">
    <property type="entry name" value="Pyrv_kinase-like_dom_sf"/>
</dbReference>
<keyword evidence="13" id="KW-0670">Pyruvate</keyword>
<organism evidence="17 18">
    <name type="scientific">Nannochloropsis salina CCMP1776</name>
    <dbReference type="NCBI Taxonomy" id="1027361"/>
    <lineage>
        <taxon>Eukaryota</taxon>
        <taxon>Sar</taxon>
        <taxon>Stramenopiles</taxon>
        <taxon>Ochrophyta</taxon>
        <taxon>Eustigmatophyceae</taxon>
        <taxon>Eustigmatales</taxon>
        <taxon>Monodopsidaceae</taxon>
        <taxon>Microchloropsis</taxon>
        <taxon>Microchloropsis salina</taxon>
    </lineage>
</organism>
<dbReference type="Gene3D" id="2.40.33.10">
    <property type="entry name" value="PK beta-barrel domain-like"/>
    <property type="match status" value="1"/>
</dbReference>
<feature type="domain" description="Pyruvate kinase barrel" evidence="15">
    <location>
        <begin position="61"/>
        <end position="417"/>
    </location>
</feature>
<dbReference type="SUPFAM" id="SSF51621">
    <property type="entry name" value="Phosphoenolpyruvate/pyruvate domain"/>
    <property type="match status" value="1"/>
</dbReference>
<dbReference type="OrthoDB" id="108365at2759"/>
<evidence type="ECO:0000256" key="5">
    <source>
        <dbReference type="ARBA" id="ARBA00012142"/>
    </source>
</evidence>
<evidence type="ECO:0000256" key="6">
    <source>
        <dbReference type="ARBA" id="ARBA00022679"/>
    </source>
</evidence>
<dbReference type="NCBIfam" id="NF004491">
    <property type="entry name" value="PRK05826.1"/>
    <property type="match status" value="1"/>
</dbReference>
<dbReference type="FunFam" id="3.20.20.60:FF:000025">
    <property type="entry name" value="Pyruvate kinase"/>
    <property type="match status" value="1"/>
</dbReference>
<dbReference type="Gene3D" id="3.20.20.60">
    <property type="entry name" value="Phosphoenolpyruvate-binding domains"/>
    <property type="match status" value="1"/>
</dbReference>
<dbReference type="AlphaFoldDB" id="A0A4D9CWS5"/>
<keyword evidence="10" id="KW-0067">ATP-binding</keyword>
<dbReference type="InterPro" id="IPR001697">
    <property type="entry name" value="Pyr_Knase"/>
</dbReference>
<evidence type="ECO:0000256" key="14">
    <source>
        <dbReference type="RuleBase" id="RU000504"/>
    </source>
</evidence>
<keyword evidence="6 14" id="KW-0808">Transferase</keyword>
<dbReference type="SUPFAM" id="SSF50800">
    <property type="entry name" value="PK beta-barrel domain-like"/>
    <property type="match status" value="1"/>
</dbReference>
<dbReference type="InterPro" id="IPR011037">
    <property type="entry name" value="Pyrv_Knase-like_insert_dom_sf"/>
</dbReference>
<comment type="cofactor">
    <cofactor evidence="2">
        <name>K(+)</name>
        <dbReference type="ChEBI" id="CHEBI:29103"/>
    </cofactor>
</comment>
<keyword evidence="9 14" id="KW-0418">Kinase</keyword>
<comment type="similarity">
    <text evidence="4 14">Belongs to the pyruvate kinase family.</text>
</comment>
<accession>A0A4D9CWS5</accession>
<comment type="caution">
    <text evidence="17">The sequence shown here is derived from an EMBL/GenBank/DDBJ whole genome shotgun (WGS) entry which is preliminary data.</text>
</comment>
<dbReference type="UniPathway" id="UPA00109">
    <property type="reaction ID" value="UER00188"/>
</dbReference>
<evidence type="ECO:0000256" key="1">
    <source>
        <dbReference type="ARBA" id="ARBA00001946"/>
    </source>
</evidence>
<evidence type="ECO:0000256" key="4">
    <source>
        <dbReference type="ARBA" id="ARBA00008663"/>
    </source>
</evidence>
<evidence type="ECO:0000256" key="9">
    <source>
        <dbReference type="ARBA" id="ARBA00022777"/>
    </source>
</evidence>
<gene>
    <name evidence="17" type="ORF">NSK_004764</name>
</gene>
<evidence type="ECO:0000256" key="3">
    <source>
        <dbReference type="ARBA" id="ARBA00004997"/>
    </source>
</evidence>
<dbReference type="InterPro" id="IPR036918">
    <property type="entry name" value="Pyrv_Knase_C_sf"/>
</dbReference>
<dbReference type="Pfam" id="PF02887">
    <property type="entry name" value="PK_C"/>
    <property type="match status" value="1"/>
</dbReference>
<evidence type="ECO:0000256" key="12">
    <source>
        <dbReference type="ARBA" id="ARBA00023152"/>
    </source>
</evidence>
<evidence type="ECO:0000256" key="11">
    <source>
        <dbReference type="ARBA" id="ARBA00022842"/>
    </source>
</evidence>
<keyword evidence="7" id="KW-0479">Metal-binding</keyword>
<comment type="cofactor">
    <cofactor evidence="1">
        <name>Mg(2+)</name>
        <dbReference type="ChEBI" id="CHEBI:18420"/>
    </cofactor>
</comment>
<evidence type="ECO:0000313" key="18">
    <source>
        <dbReference type="Proteomes" id="UP000355283"/>
    </source>
</evidence>
<dbReference type="GO" id="GO:0004743">
    <property type="term" value="F:pyruvate kinase activity"/>
    <property type="evidence" value="ECO:0007669"/>
    <property type="project" value="UniProtKB-EC"/>
</dbReference>
<evidence type="ECO:0000256" key="7">
    <source>
        <dbReference type="ARBA" id="ARBA00022723"/>
    </source>
</evidence>
<dbReference type="PRINTS" id="PR01050">
    <property type="entry name" value="PYRUVTKNASE"/>
</dbReference>
<dbReference type="PANTHER" id="PTHR11817">
    <property type="entry name" value="PYRUVATE KINASE"/>
    <property type="match status" value="1"/>
</dbReference>
<dbReference type="InterPro" id="IPR015793">
    <property type="entry name" value="Pyrv_Knase_brl"/>
</dbReference>
<evidence type="ECO:0000259" key="16">
    <source>
        <dbReference type="Pfam" id="PF02887"/>
    </source>
</evidence>
<evidence type="ECO:0000313" key="17">
    <source>
        <dbReference type="EMBL" id="TFJ83660.1"/>
    </source>
</evidence>
<dbReference type="EMBL" id="SDOX01000021">
    <property type="protein sequence ID" value="TFJ83660.1"/>
    <property type="molecule type" value="Genomic_DNA"/>
</dbReference>
<dbReference type="InterPro" id="IPR015795">
    <property type="entry name" value="Pyrv_Knase_C"/>
</dbReference>
<comment type="catalytic activity">
    <reaction evidence="14">
        <text>pyruvate + ATP = phosphoenolpyruvate + ADP + H(+)</text>
        <dbReference type="Rhea" id="RHEA:18157"/>
        <dbReference type="ChEBI" id="CHEBI:15361"/>
        <dbReference type="ChEBI" id="CHEBI:15378"/>
        <dbReference type="ChEBI" id="CHEBI:30616"/>
        <dbReference type="ChEBI" id="CHEBI:58702"/>
        <dbReference type="ChEBI" id="CHEBI:456216"/>
        <dbReference type="EC" id="2.7.1.40"/>
    </reaction>
</comment>
<keyword evidence="18" id="KW-1185">Reference proteome</keyword>
<keyword evidence="12 14" id="KW-0324">Glycolysis</keyword>
<dbReference type="GO" id="GO:0005524">
    <property type="term" value="F:ATP binding"/>
    <property type="evidence" value="ECO:0007669"/>
    <property type="project" value="UniProtKB-KW"/>
</dbReference>
<keyword evidence="11 14" id="KW-0460">Magnesium</keyword>
<evidence type="ECO:0000256" key="13">
    <source>
        <dbReference type="ARBA" id="ARBA00023317"/>
    </source>
</evidence>
<dbReference type="GO" id="GO:0016301">
    <property type="term" value="F:kinase activity"/>
    <property type="evidence" value="ECO:0007669"/>
    <property type="project" value="UniProtKB-KW"/>
</dbReference>
<dbReference type="Proteomes" id="UP000355283">
    <property type="component" value="Unassembled WGS sequence"/>
</dbReference>
<dbReference type="InterPro" id="IPR015806">
    <property type="entry name" value="Pyrv_Knase_insert_dom_sf"/>
</dbReference>
<comment type="pathway">
    <text evidence="3 14">Carbohydrate degradation; glycolysis; pyruvate from D-glyceraldehyde 3-phosphate: step 5/5.</text>
</comment>
<dbReference type="Gene3D" id="3.40.1380.20">
    <property type="entry name" value="Pyruvate kinase, C-terminal domain"/>
    <property type="match status" value="1"/>
</dbReference>
<keyword evidence="8" id="KW-0547">Nucleotide-binding</keyword>
<protein>
    <recommendedName>
        <fullName evidence="5 14">Pyruvate kinase</fullName>
        <ecNumber evidence="5 14">2.7.1.40</ecNumber>
    </recommendedName>
</protein>
<dbReference type="SUPFAM" id="SSF52935">
    <property type="entry name" value="PK C-terminal domain-like"/>
    <property type="match status" value="1"/>
</dbReference>
<feature type="domain" description="Pyruvate kinase C-terminal" evidence="16">
    <location>
        <begin position="467"/>
        <end position="564"/>
    </location>
</feature>
<dbReference type="EC" id="2.7.1.40" evidence="5 14"/>
<evidence type="ECO:0000256" key="10">
    <source>
        <dbReference type="ARBA" id="ARBA00022840"/>
    </source>
</evidence>
<evidence type="ECO:0000259" key="15">
    <source>
        <dbReference type="Pfam" id="PF00224"/>
    </source>
</evidence>
<dbReference type="NCBIfam" id="TIGR01064">
    <property type="entry name" value="pyruv_kin"/>
    <property type="match status" value="1"/>
</dbReference>
<proteinExistence type="inferred from homology"/>
<reference evidence="17 18" key="1">
    <citation type="submission" date="2019-01" db="EMBL/GenBank/DDBJ databases">
        <title>Nuclear Genome Assembly of the Microalgal Biofuel strain Nannochloropsis salina CCMP1776.</title>
        <authorList>
            <person name="Hovde B."/>
        </authorList>
    </citation>
    <scope>NUCLEOTIDE SEQUENCE [LARGE SCALE GENOMIC DNA]</scope>
    <source>
        <strain evidence="17 18">CCMP1776</strain>
    </source>
</reference>
<name>A0A4D9CWS5_9STRA</name>
<dbReference type="GO" id="GO:0030955">
    <property type="term" value="F:potassium ion binding"/>
    <property type="evidence" value="ECO:0007669"/>
    <property type="project" value="InterPro"/>
</dbReference>
<sequence length="586" mass="64036">MTMASSASMMLRSAGMGAFAKASSLTPFLLKGNRLLYRSQTRGIYADAMGKTYERQGLVMTRIVCTIGPASESLETMQSLADEGMKIGRLNFSHAVKYDEMSEKLRTFRSLKGAHRRVGIDFNLRGAMLDTKGPEIRTGSFAGGVKHVEIPSGAQVILTTDPAWADKGTPEKIFVDYRALGRTCVKGGNILLDDGIIKLEVVEPLHRSYTTEDPERPVTETLCVVKNRNPVSLGARKGTNIPGAILELPALTGRDKADLEWGVDNDVDFVAASFVRKAADVRSVVVHLERLMAKRKPNEANPRLLRPLVISKVENAEAIKNFDEILAESDGIMVARGDLGVEVPFQDVFTAQKMMVKKCNDAGKPVIVATQMLDSMMRNPRPTRAEVSDVGNAVLDGADCVMLSGETAAGKYPVESVQAMRNCVVRADTTLDHPDTIVDPLSVLQRARTFTSRVRTTRPGLTSEELETVALCTVVAASELQADLIIVLTTRGNFARAVAKHRPQIPVMVFCSELKVARQLQLFRGLFPVLPPNLQGATVEDIPEAIRTAKEIGWVKAGDKVVVSNYELWADAGIKQSMNMRVFPVQ</sequence>
<evidence type="ECO:0000256" key="8">
    <source>
        <dbReference type="ARBA" id="ARBA00022741"/>
    </source>
</evidence>